<evidence type="ECO:0000256" key="1">
    <source>
        <dbReference type="ARBA" id="ARBA00004141"/>
    </source>
</evidence>
<comment type="subcellular location">
    <subcellularLocation>
        <location evidence="1">Membrane</location>
        <topology evidence="1">Multi-pass membrane protein</topology>
    </subcellularLocation>
</comment>
<proteinExistence type="inferred from homology"/>
<keyword evidence="4" id="KW-0201">Cytochrome c-type biogenesis</keyword>
<protein>
    <submittedName>
        <fullName evidence="9">Cytochrome c biogenesis protein CcdA</fullName>
    </submittedName>
</protein>
<evidence type="ECO:0000256" key="2">
    <source>
        <dbReference type="ARBA" id="ARBA00006143"/>
    </source>
</evidence>
<dbReference type="PANTHER" id="PTHR31272:SF9">
    <property type="entry name" value="BLL1027 PROTEIN"/>
    <property type="match status" value="1"/>
</dbReference>
<keyword evidence="10" id="KW-1185">Reference proteome</keyword>
<dbReference type="InterPro" id="IPR051790">
    <property type="entry name" value="Cytochrome_c-biogenesis_DsbD"/>
</dbReference>
<gene>
    <name evidence="9" type="ORF">ISN74_14770</name>
</gene>
<dbReference type="Pfam" id="PF02683">
    <property type="entry name" value="DsbD_TM"/>
    <property type="match status" value="1"/>
</dbReference>
<accession>A0ABX7GQY4</accession>
<keyword evidence="6 7" id="KW-0472">Membrane</keyword>
<feature type="domain" description="Cytochrome C biogenesis protein transmembrane" evidence="8">
    <location>
        <begin position="11"/>
        <end position="216"/>
    </location>
</feature>
<evidence type="ECO:0000256" key="5">
    <source>
        <dbReference type="ARBA" id="ARBA00022989"/>
    </source>
</evidence>
<organism evidence="9 10">
    <name type="scientific">Dyella caseinilytica</name>
    <dbReference type="NCBI Taxonomy" id="1849581"/>
    <lineage>
        <taxon>Bacteria</taxon>
        <taxon>Pseudomonadati</taxon>
        <taxon>Pseudomonadota</taxon>
        <taxon>Gammaproteobacteria</taxon>
        <taxon>Lysobacterales</taxon>
        <taxon>Rhodanobacteraceae</taxon>
        <taxon>Dyella</taxon>
    </lineage>
</organism>
<evidence type="ECO:0000256" key="4">
    <source>
        <dbReference type="ARBA" id="ARBA00022748"/>
    </source>
</evidence>
<feature type="transmembrane region" description="Helical" evidence="7">
    <location>
        <begin position="43"/>
        <end position="68"/>
    </location>
</feature>
<evidence type="ECO:0000313" key="9">
    <source>
        <dbReference type="EMBL" id="QRN52709.1"/>
    </source>
</evidence>
<dbReference type="PANTHER" id="PTHR31272">
    <property type="entry name" value="CYTOCHROME C-TYPE BIOGENESIS PROTEIN HI_1454-RELATED"/>
    <property type="match status" value="1"/>
</dbReference>
<feature type="transmembrane region" description="Helical" evidence="7">
    <location>
        <begin position="202"/>
        <end position="218"/>
    </location>
</feature>
<comment type="similarity">
    <text evidence="2">Belongs to the DsbD family.</text>
</comment>
<feature type="transmembrane region" description="Helical" evidence="7">
    <location>
        <begin position="74"/>
        <end position="91"/>
    </location>
</feature>
<name>A0ABX7GQY4_9GAMM</name>
<evidence type="ECO:0000259" key="8">
    <source>
        <dbReference type="Pfam" id="PF02683"/>
    </source>
</evidence>
<dbReference type="Proteomes" id="UP000663181">
    <property type="component" value="Chromosome"/>
</dbReference>
<evidence type="ECO:0000256" key="6">
    <source>
        <dbReference type="ARBA" id="ARBA00023136"/>
    </source>
</evidence>
<sequence>MSGNLNPLVAYLAGVLTILSPCVIPLVPIVLGSAAQRHRWGPLALAAGLVVSFTLVGFVTATVGASIGLNGETIRRWSAVLLILVGLVLLVPRLQHLFEHIASPLANWAAGHQERLERFGLIGQAGIGVLLGLVWSPCVGPTLGAAIVLAAQGSSLGQVALVMMAFAAGIATVLLAVAFAAQGLLARWRGKLMSAGARGRQIFGVLMVLVGIFIVTGVDRHLEATLVGVLPDWMTTLSTSF</sequence>
<keyword evidence="3 7" id="KW-0812">Transmembrane</keyword>
<evidence type="ECO:0000256" key="7">
    <source>
        <dbReference type="SAM" id="Phobius"/>
    </source>
</evidence>
<dbReference type="EMBL" id="CP064030">
    <property type="protein sequence ID" value="QRN52709.1"/>
    <property type="molecule type" value="Genomic_DNA"/>
</dbReference>
<reference evidence="9 10" key="1">
    <citation type="submission" date="2020-10" db="EMBL/GenBank/DDBJ databases">
        <title>Phylogeny of dyella-like bacteria.</title>
        <authorList>
            <person name="Fu J."/>
        </authorList>
    </citation>
    <scope>NUCLEOTIDE SEQUENCE [LARGE SCALE GENOMIC DNA]</scope>
    <source>
        <strain evidence="9 10">DHOB09</strain>
    </source>
</reference>
<evidence type="ECO:0000256" key="3">
    <source>
        <dbReference type="ARBA" id="ARBA00022692"/>
    </source>
</evidence>
<keyword evidence="5 7" id="KW-1133">Transmembrane helix</keyword>
<evidence type="ECO:0000313" key="10">
    <source>
        <dbReference type="Proteomes" id="UP000663181"/>
    </source>
</evidence>
<dbReference type="InterPro" id="IPR003834">
    <property type="entry name" value="Cyt_c_assmbl_TM_dom"/>
</dbReference>
<feature type="transmembrane region" description="Helical" evidence="7">
    <location>
        <begin position="156"/>
        <end position="181"/>
    </location>
</feature>
<feature type="transmembrane region" description="Helical" evidence="7">
    <location>
        <begin position="12"/>
        <end position="31"/>
    </location>
</feature>
<feature type="transmembrane region" description="Helical" evidence="7">
    <location>
        <begin position="125"/>
        <end position="150"/>
    </location>
</feature>
<dbReference type="RefSeq" id="WP_188799944.1">
    <property type="nucleotide sequence ID" value="NZ_BMIZ01000002.1"/>
</dbReference>